<comment type="caution">
    <text evidence="3">The sequence shown here is derived from an EMBL/GenBank/DDBJ whole genome shotgun (WGS) entry which is preliminary data.</text>
</comment>
<accession>A0A0A2IKZ8</accession>
<evidence type="ECO:0000313" key="3">
    <source>
        <dbReference type="EMBL" id="KGO52874.1"/>
    </source>
</evidence>
<dbReference type="RefSeq" id="XP_016595570.1">
    <property type="nucleotide sequence ID" value="XM_016742048.1"/>
</dbReference>
<dbReference type="HOGENOM" id="CLU_034947_0_0_1"/>
<feature type="compositionally biased region" description="Polar residues" evidence="1">
    <location>
        <begin position="198"/>
        <end position="209"/>
    </location>
</feature>
<evidence type="ECO:0000256" key="2">
    <source>
        <dbReference type="SAM" id="Phobius"/>
    </source>
</evidence>
<gene>
    <name evidence="3" type="ORF">PEX2_047730</name>
</gene>
<keyword evidence="2" id="KW-1133">Transmembrane helix</keyword>
<dbReference type="STRING" id="27334.A0A0A2IKZ8"/>
<dbReference type="PhylomeDB" id="A0A0A2IKZ8"/>
<dbReference type="Proteomes" id="UP000030143">
    <property type="component" value="Unassembled WGS sequence"/>
</dbReference>
<dbReference type="VEuPathDB" id="FungiDB:PEXP_056270"/>
<evidence type="ECO:0000313" key="4">
    <source>
        <dbReference type="Proteomes" id="UP000030143"/>
    </source>
</evidence>
<organism evidence="3 4">
    <name type="scientific">Penicillium expansum</name>
    <name type="common">Blue mold rot fungus</name>
    <dbReference type="NCBI Taxonomy" id="27334"/>
    <lineage>
        <taxon>Eukaryota</taxon>
        <taxon>Fungi</taxon>
        <taxon>Dikarya</taxon>
        <taxon>Ascomycota</taxon>
        <taxon>Pezizomycotina</taxon>
        <taxon>Eurotiomycetes</taxon>
        <taxon>Eurotiomycetidae</taxon>
        <taxon>Eurotiales</taxon>
        <taxon>Aspergillaceae</taxon>
        <taxon>Penicillium</taxon>
    </lineage>
</organism>
<name>A0A0A2IKZ8_PENEN</name>
<reference evidence="3 4" key="1">
    <citation type="journal article" date="2015" name="Mol. Plant Microbe Interact.">
        <title>Genome, transcriptome, and functional analyses of Penicillium expansum provide new insights into secondary metabolism and pathogenicity.</title>
        <authorList>
            <person name="Ballester A.R."/>
            <person name="Marcet-Houben M."/>
            <person name="Levin E."/>
            <person name="Sela N."/>
            <person name="Selma-Lazaro C."/>
            <person name="Carmona L."/>
            <person name="Wisniewski M."/>
            <person name="Droby S."/>
            <person name="Gonzalez-Candelas L."/>
            <person name="Gabaldon T."/>
        </authorList>
    </citation>
    <scope>NUCLEOTIDE SEQUENCE [LARGE SCALE GENOMIC DNA]</scope>
    <source>
        <strain evidence="3 4">MD-8</strain>
    </source>
</reference>
<feature type="compositionally biased region" description="Basic and acidic residues" evidence="1">
    <location>
        <begin position="249"/>
        <end position="260"/>
    </location>
</feature>
<evidence type="ECO:0000256" key="1">
    <source>
        <dbReference type="SAM" id="MobiDB-lite"/>
    </source>
</evidence>
<protein>
    <submittedName>
        <fullName evidence="3">Uncharacterized protein</fullName>
    </submittedName>
</protein>
<feature type="region of interest" description="Disordered" evidence="1">
    <location>
        <begin position="186"/>
        <end position="209"/>
    </location>
</feature>
<keyword evidence="4" id="KW-1185">Reference proteome</keyword>
<dbReference type="GeneID" id="27677467"/>
<proteinExistence type="predicted"/>
<keyword evidence="2" id="KW-0472">Membrane</keyword>
<dbReference type="OrthoDB" id="4770059at2759"/>
<dbReference type="EMBL" id="JQFZ01000258">
    <property type="protein sequence ID" value="KGO52874.1"/>
    <property type="molecule type" value="Genomic_DNA"/>
</dbReference>
<feature type="transmembrane region" description="Helical" evidence="2">
    <location>
        <begin position="217"/>
        <end position="239"/>
    </location>
</feature>
<keyword evidence="2" id="KW-0812">Transmembrane</keyword>
<dbReference type="AlphaFoldDB" id="A0A0A2IKZ8"/>
<feature type="region of interest" description="Disordered" evidence="1">
    <location>
        <begin position="249"/>
        <end position="301"/>
    </location>
</feature>
<sequence>MADIPTTTIFSPPFSLVTKPPLPLTTTFTPAIECLTDWWVFQSSWSGYTSRWANLGPENTGICLPSGWAPSTWYSPGIACPSGWAMASGPTTVNGETTGTCCPVYLPSDLTFTPRSSTSGGDRPWHSFEVCAFGATSDMKFIRTNTNKAGTTRAESGTAVAGKDGWNAYGIELRWRTTDLISAPATSREPTATHAVIPTTTQQPLGESTSLSTGAKAGIGIGAAIGGILAILGVVLLLIGRRKHQGKNADELREDGQHELDADENQIHELGSNHLLEADDSQMPSTRSQEPAELDNAKRPK</sequence>